<dbReference type="InterPro" id="IPR008323">
    <property type="entry name" value="UCP033563"/>
</dbReference>
<dbReference type="STRING" id="1191523.MROS_0722"/>
<dbReference type="Pfam" id="PF06245">
    <property type="entry name" value="DUF1015"/>
    <property type="match status" value="1"/>
</dbReference>
<organism evidence="1 2">
    <name type="scientific">Melioribacter roseus (strain DSM 23840 / JCM 17771 / VKM B-2668 / P3M-2)</name>
    <dbReference type="NCBI Taxonomy" id="1191523"/>
    <lineage>
        <taxon>Bacteria</taxon>
        <taxon>Pseudomonadati</taxon>
        <taxon>Ignavibacteriota</taxon>
        <taxon>Ignavibacteria</taxon>
        <taxon>Ignavibacteriales</taxon>
        <taxon>Melioribacteraceae</taxon>
        <taxon>Melioribacter</taxon>
    </lineage>
</organism>
<dbReference type="PATRIC" id="fig|1191523.3.peg.755"/>
<accession>I6ZPL3</accession>
<dbReference type="PANTHER" id="PTHR36454">
    <property type="entry name" value="LMO2823 PROTEIN"/>
    <property type="match status" value="1"/>
</dbReference>
<evidence type="ECO:0000313" key="1">
    <source>
        <dbReference type="EMBL" id="AFN73964.1"/>
    </source>
</evidence>
<proteinExistence type="predicted"/>
<dbReference type="PIRSF" id="PIRSF033563">
    <property type="entry name" value="UCP033563"/>
    <property type="match status" value="1"/>
</dbReference>
<sequence length="410" mass="46376">MALIRPFKALRPHEKVAHLVASVPYDVVNREEAAELAKGNPLSFLRVTRAEIEMPSDIDVYSSEVYAKAKENLERLKNEAPLAQDERPHIYLYRLIREGNSQIGLAATFSVDEYEQDIIKKHEKTRKVKEDDRTNHIVTTRAQTGPVFLTYKGVDVINDAVNQIIQNEKPVYDFKAADGVRHTVWIAPDNKVDIIVEAMKKVDSLYIADGHHRAASAARARKTMMENNPAHTGNEDYNFFLAVLFPAEQLKIMPYNRAVHKLNMPESEFLEKVKINFEVEETDNPAPQAKRNYCMYLSGKWYSLKPNANVKPGNTVGDNLDVSILQNYLLHPVLGIEDPRTDTNIDFIGGIRGTEELVRLVDSGKAEVAFSLYPVSIDDLINISDAGEIMPPKSTWFEPKLRDGLLVHLI</sequence>
<name>I6ZPL3_MELRP</name>
<dbReference type="HOGENOM" id="CLU_031277_0_0_10"/>
<evidence type="ECO:0008006" key="3">
    <source>
        <dbReference type="Google" id="ProtNLM"/>
    </source>
</evidence>
<dbReference type="Proteomes" id="UP000009011">
    <property type="component" value="Chromosome"/>
</dbReference>
<dbReference type="eggNOG" id="COG4198">
    <property type="taxonomic scope" value="Bacteria"/>
</dbReference>
<dbReference type="OrthoDB" id="9781616at2"/>
<gene>
    <name evidence="1" type="ordered locus">MROS_0722</name>
</gene>
<keyword evidence="2" id="KW-1185">Reference proteome</keyword>
<dbReference type="EMBL" id="CP003557">
    <property type="protein sequence ID" value="AFN73964.1"/>
    <property type="molecule type" value="Genomic_DNA"/>
</dbReference>
<protein>
    <recommendedName>
        <fullName evidence="3">DUF1015 domain-containing protein</fullName>
    </recommendedName>
</protein>
<reference evidence="1 2" key="1">
    <citation type="journal article" date="2013" name="PLoS ONE">
        <title>Genomic analysis of Melioribacter roseus, facultatively anaerobic organotrophic bacterium representing a novel deep lineage within Bacteriodetes/Chlorobi group.</title>
        <authorList>
            <person name="Kadnikov V.V."/>
            <person name="Mardanov A.V."/>
            <person name="Podosokorskaya O.A."/>
            <person name="Gavrilov S.N."/>
            <person name="Kublanov I.V."/>
            <person name="Beletsky A.V."/>
            <person name="Bonch-Osmolovskaya E.A."/>
            <person name="Ravin N.V."/>
        </authorList>
    </citation>
    <scope>NUCLEOTIDE SEQUENCE [LARGE SCALE GENOMIC DNA]</scope>
    <source>
        <strain evidence="2">JCM 17771 / P3M-2</strain>
    </source>
</reference>
<dbReference type="RefSeq" id="WP_014855400.1">
    <property type="nucleotide sequence ID" value="NC_018178.1"/>
</dbReference>
<dbReference type="AlphaFoldDB" id="I6ZPL3"/>
<dbReference type="PANTHER" id="PTHR36454:SF1">
    <property type="entry name" value="DUF1015 DOMAIN-CONTAINING PROTEIN"/>
    <property type="match status" value="1"/>
</dbReference>
<evidence type="ECO:0000313" key="2">
    <source>
        <dbReference type="Proteomes" id="UP000009011"/>
    </source>
</evidence>
<dbReference type="KEGG" id="mro:MROS_0722"/>